<organism evidence="1 2">
    <name type="scientific">Arctium lappa</name>
    <name type="common">Greater burdock</name>
    <name type="synonym">Lappa major</name>
    <dbReference type="NCBI Taxonomy" id="4217"/>
    <lineage>
        <taxon>Eukaryota</taxon>
        <taxon>Viridiplantae</taxon>
        <taxon>Streptophyta</taxon>
        <taxon>Embryophyta</taxon>
        <taxon>Tracheophyta</taxon>
        <taxon>Spermatophyta</taxon>
        <taxon>Magnoliopsida</taxon>
        <taxon>eudicotyledons</taxon>
        <taxon>Gunneridae</taxon>
        <taxon>Pentapetalae</taxon>
        <taxon>asterids</taxon>
        <taxon>campanulids</taxon>
        <taxon>Asterales</taxon>
        <taxon>Asteraceae</taxon>
        <taxon>Carduoideae</taxon>
        <taxon>Cardueae</taxon>
        <taxon>Arctiinae</taxon>
        <taxon>Arctium</taxon>
    </lineage>
</organism>
<dbReference type="Proteomes" id="UP001055879">
    <property type="component" value="Linkage Group LG06"/>
</dbReference>
<dbReference type="EMBL" id="CM042052">
    <property type="protein sequence ID" value="KAI3718259.1"/>
    <property type="molecule type" value="Genomic_DNA"/>
</dbReference>
<evidence type="ECO:0000313" key="1">
    <source>
        <dbReference type="EMBL" id="KAI3718259.1"/>
    </source>
</evidence>
<sequence>MVGEGKVGMWGCGIYGVLLEGYCEDMRRCEVPRPKMRTVVMHGDGNETRPIGEPGVPAPAGTGIPRKTGDRGSGIGDGDGDPRKLKTGDGDGDGDGFGLGMGMVEEVSKGEEQIVGVGIIWEMLWVIWGTVVGPRILGLKWASWATVGGTTIPSRITTWLVVGGATVLGVMVGGRLMIAGVGR</sequence>
<reference evidence="2" key="1">
    <citation type="journal article" date="2022" name="Mol. Ecol. Resour.">
        <title>The genomes of chicory, endive, great burdock and yacon provide insights into Asteraceae palaeo-polyploidization history and plant inulin production.</title>
        <authorList>
            <person name="Fan W."/>
            <person name="Wang S."/>
            <person name="Wang H."/>
            <person name="Wang A."/>
            <person name="Jiang F."/>
            <person name="Liu H."/>
            <person name="Zhao H."/>
            <person name="Xu D."/>
            <person name="Zhang Y."/>
        </authorList>
    </citation>
    <scope>NUCLEOTIDE SEQUENCE [LARGE SCALE GENOMIC DNA]</scope>
    <source>
        <strain evidence="2">cv. Niubang</strain>
    </source>
</reference>
<protein>
    <submittedName>
        <fullName evidence="1">Uncharacterized protein</fullName>
    </submittedName>
</protein>
<accession>A0ACB9B707</accession>
<name>A0ACB9B707_ARCLA</name>
<proteinExistence type="predicted"/>
<comment type="caution">
    <text evidence="1">The sequence shown here is derived from an EMBL/GenBank/DDBJ whole genome shotgun (WGS) entry which is preliminary data.</text>
</comment>
<evidence type="ECO:0000313" key="2">
    <source>
        <dbReference type="Proteomes" id="UP001055879"/>
    </source>
</evidence>
<keyword evidence="2" id="KW-1185">Reference proteome</keyword>
<reference evidence="1 2" key="2">
    <citation type="journal article" date="2022" name="Mol. Ecol. Resour.">
        <title>The genomes of chicory, endive, great burdock and yacon provide insights into Asteraceae paleo-polyploidization history and plant inulin production.</title>
        <authorList>
            <person name="Fan W."/>
            <person name="Wang S."/>
            <person name="Wang H."/>
            <person name="Wang A."/>
            <person name="Jiang F."/>
            <person name="Liu H."/>
            <person name="Zhao H."/>
            <person name="Xu D."/>
            <person name="Zhang Y."/>
        </authorList>
    </citation>
    <scope>NUCLEOTIDE SEQUENCE [LARGE SCALE GENOMIC DNA]</scope>
    <source>
        <strain evidence="2">cv. Niubang</strain>
    </source>
</reference>
<gene>
    <name evidence="1" type="ORF">L6452_19123</name>
</gene>